<organism evidence="2 3">
    <name type="scientific">Kitasatospora saccharophila</name>
    <dbReference type="NCBI Taxonomy" id="407973"/>
    <lineage>
        <taxon>Bacteria</taxon>
        <taxon>Bacillati</taxon>
        <taxon>Actinomycetota</taxon>
        <taxon>Actinomycetes</taxon>
        <taxon>Kitasatosporales</taxon>
        <taxon>Streptomycetaceae</taxon>
        <taxon>Kitasatospora</taxon>
    </lineage>
</organism>
<protein>
    <recommendedName>
        <fullName evidence="1">Helix-turn-helix domain-containing protein</fullName>
    </recommendedName>
</protein>
<evidence type="ECO:0000313" key="2">
    <source>
        <dbReference type="EMBL" id="GAA2083150.1"/>
    </source>
</evidence>
<evidence type="ECO:0000313" key="3">
    <source>
        <dbReference type="Proteomes" id="UP001500897"/>
    </source>
</evidence>
<dbReference type="EMBL" id="BAAANS010000001">
    <property type="protein sequence ID" value="GAA2083150.1"/>
    <property type="molecule type" value="Genomic_DNA"/>
</dbReference>
<keyword evidence="3" id="KW-1185">Reference proteome</keyword>
<feature type="domain" description="Helix-turn-helix" evidence="1">
    <location>
        <begin position="14"/>
        <end position="54"/>
    </location>
</feature>
<dbReference type="Pfam" id="PF12728">
    <property type="entry name" value="HTH_17"/>
    <property type="match status" value="1"/>
</dbReference>
<proteinExistence type="predicted"/>
<reference evidence="2 3" key="1">
    <citation type="journal article" date="2019" name="Int. J. Syst. Evol. Microbiol.">
        <title>The Global Catalogue of Microorganisms (GCM) 10K type strain sequencing project: providing services to taxonomists for standard genome sequencing and annotation.</title>
        <authorList>
            <consortium name="The Broad Institute Genomics Platform"/>
            <consortium name="The Broad Institute Genome Sequencing Center for Infectious Disease"/>
            <person name="Wu L."/>
            <person name="Ma J."/>
        </authorList>
    </citation>
    <scope>NUCLEOTIDE SEQUENCE [LARGE SCALE GENOMIC DNA]</scope>
    <source>
        <strain evidence="2 3">JCM 14559</strain>
    </source>
</reference>
<gene>
    <name evidence="2" type="ORF">GCM10009759_01020</name>
</gene>
<dbReference type="InterPro" id="IPR041657">
    <property type="entry name" value="HTH_17"/>
</dbReference>
<dbReference type="Proteomes" id="UP001500897">
    <property type="component" value="Unassembled WGS sequence"/>
</dbReference>
<dbReference type="RefSeq" id="WP_344549620.1">
    <property type="nucleotide sequence ID" value="NZ_BAAANS010000001.1"/>
</dbReference>
<comment type="caution">
    <text evidence="2">The sequence shown here is derived from an EMBL/GenBank/DDBJ whole genome shotgun (WGS) entry which is preliminary data.</text>
</comment>
<name>A0ABN2W4R8_9ACTN</name>
<sequence length="90" mass="10064">MRFSEVFDLPLTIDVRTAARMLGLCPATVYRRLKEDDFPCPVLRPGRQYRIPTAGMLRAMGIDEVPVHAEDLQRGAGYAAAEDADPEDRT</sequence>
<accession>A0ABN2W4R8</accession>
<evidence type="ECO:0000259" key="1">
    <source>
        <dbReference type="Pfam" id="PF12728"/>
    </source>
</evidence>